<evidence type="ECO:0000256" key="4">
    <source>
        <dbReference type="ARBA" id="ARBA00023284"/>
    </source>
</evidence>
<proteinExistence type="predicted"/>
<dbReference type="SUPFAM" id="SSF52833">
    <property type="entry name" value="Thioredoxin-like"/>
    <property type="match status" value="1"/>
</dbReference>
<dbReference type="PANTHER" id="PTHR42852:SF6">
    <property type="entry name" value="THIOL:DISULFIDE INTERCHANGE PROTEIN DSBE"/>
    <property type="match status" value="1"/>
</dbReference>
<evidence type="ECO:0000259" key="6">
    <source>
        <dbReference type="PROSITE" id="PS51352"/>
    </source>
</evidence>
<organism evidence="7 8">
    <name type="scientific">Pinibacter soli</name>
    <dbReference type="NCBI Taxonomy" id="3044211"/>
    <lineage>
        <taxon>Bacteria</taxon>
        <taxon>Pseudomonadati</taxon>
        <taxon>Bacteroidota</taxon>
        <taxon>Chitinophagia</taxon>
        <taxon>Chitinophagales</taxon>
        <taxon>Chitinophagaceae</taxon>
        <taxon>Pinibacter</taxon>
    </lineage>
</organism>
<dbReference type="Gene3D" id="3.40.30.10">
    <property type="entry name" value="Glutaredoxin"/>
    <property type="match status" value="1"/>
</dbReference>
<evidence type="ECO:0000256" key="5">
    <source>
        <dbReference type="SAM" id="SignalP"/>
    </source>
</evidence>
<reference evidence="7 8" key="1">
    <citation type="submission" date="2023-05" db="EMBL/GenBank/DDBJ databases">
        <title>Genome sequence of Pinibacter sp. MAH-24.</title>
        <authorList>
            <person name="Huq M.A."/>
        </authorList>
    </citation>
    <scope>NUCLEOTIDE SEQUENCE [LARGE SCALE GENOMIC DNA]</scope>
    <source>
        <strain evidence="7 8">MAH-24</strain>
    </source>
</reference>
<dbReference type="PANTHER" id="PTHR42852">
    <property type="entry name" value="THIOL:DISULFIDE INTERCHANGE PROTEIN DSBE"/>
    <property type="match status" value="1"/>
</dbReference>
<dbReference type="CDD" id="cd02966">
    <property type="entry name" value="TlpA_like_family"/>
    <property type="match status" value="1"/>
</dbReference>
<sequence length="401" mass="44652">MKFYTAAIICSSLVASASAQSKIIFKGKVSGDTKGYNNVFTYTGHTTKDTAIISDGAFSIELPYEGPVLQLFYDEYDIRNNGMYQPYGVLIDKPGTYYLTTDITKGFHSTKVTGGKTPELYQSYNDQQSAAFKKVNQQLEKIYGKGWLPETDPNAAALSKSRDSLQKAIIVPMIMSFVKENKDSYVSAFAVVGYARNMMSVDELEKTYAMFSPAVKKTDDAKRVANYIQGLKSSAIGATVKNFTAVSPEGKQFDFASLKGKYVIIDFWASWCSPCRQSFPHMREVYKTFKSNEFEMLSISIDKDKAAWLKAVAQENNPWIQTLDDNSVADKGFAITGVPTTYLIDPQGKILLKEVGFESTKKGPMELKLEELFGKSVPVATTQKKEEKKEVMKAVPMKAMQ</sequence>
<feature type="chain" id="PRO_5047492077" evidence="5">
    <location>
        <begin position="20"/>
        <end position="401"/>
    </location>
</feature>
<keyword evidence="5" id="KW-0732">Signal</keyword>
<dbReference type="Pfam" id="PF00578">
    <property type="entry name" value="AhpC-TSA"/>
    <property type="match status" value="1"/>
</dbReference>
<accession>A0ABT6RF40</accession>
<dbReference type="InterPro" id="IPR050553">
    <property type="entry name" value="Thioredoxin_ResA/DsbE_sf"/>
</dbReference>
<dbReference type="EMBL" id="JASBRG010000007">
    <property type="protein sequence ID" value="MDI3321185.1"/>
    <property type="molecule type" value="Genomic_DNA"/>
</dbReference>
<protein>
    <submittedName>
        <fullName evidence="7">TlpA disulfide reductase family protein</fullName>
    </submittedName>
</protein>
<dbReference type="Proteomes" id="UP001226434">
    <property type="component" value="Unassembled WGS sequence"/>
</dbReference>
<evidence type="ECO:0000313" key="7">
    <source>
        <dbReference type="EMBL" id="MDI3321185.1"/>
    </source>
</evidence>
<evidence type="ECO:0000313" key="8">
    <source>
        <dbReference type="Proteomes" id="UP001226434"/>
    </source>
</evidence>
<feature type="signal peptide" evidence="5">
    <location>
        <begin position="1"/>
        <end position="19"/>
    </location>
</feature>
<comment type="subcellular location">
    <subcellularLocation>
        <location evidence="1">Cell envelope</location>
    </subcellularLocation>
</comment>
<dbReference type="InterPro" id="IPR036249">
    <property type="entry name" value="Thioredoxin-like_sf"/>
</dbReference>
<dbReference type="InterPro" id="IPR000866">
    <property type="entry name" value="AhpC/TSA"/>
</dbReference>
<dbReference type="PROSITE" id="PS51352">
    <property type="entry name" value="THIOREDOXIN_2"/>
    <property type="match status" value="1"/>
</dbReference>
<evidence type="ECO:0000256" key="2">
    <source>
        <dbReference type="ARBA" id="ARBA00022748"/>
    </source>
</evidence>
<dbReference type="InterPro" id="IPR013766">
    <property type="entry name" value="Thioredoxin_domain"/>
</dbReference>
<evidence type="ECO:0000256" key="1">
    <source>
        <dbReference type="ARBA" id="ARBA00004196"/>
    </source>
</evidence>
<feature type="domain" description="Thioredoxin" evidence="6">
    <location>
        <begin position="234"/>
        <end position="378"/>
    </location>
</feature>
<comment type="caution">
    <text evidence="7">The sequence shown here is derived from an EMBL/GenBank/DDBJ whole genome shotgun (WGS) entry which is preliminary data.</text>
</comment>
<dbReference type="RefSeq" id="WP_282335295.1">
    <property type="nucleotide sequence ID" value="NZ_JASBRG010000007.1"/>
</dbReference>
<keyword evidence="2" id="KW-0201">Cytochrome c-type biogenesis</keyword>
<evidence type="ECO:0000256" key="3">
    <source>
        <dbReference type="ARBA" id="ARBA00023157"/>
    </source>
</evidence>
<name>A0ABT6RF40_9BACT</name>
<keyword evidence="3" id="KW-1015">Disulfide bond</keyword>
<keyword evidence="4" id="KW-0676">Redox-active center</keyword>
<gene>
    <name evidence="7" type="ORF">QJ048_15430</name>
</gene>
<keyword evidence="8" id="KW-1185">Reference proteome</keyword>